<evidence type="ECO:0000313" key="4">
    <source>
        <dbReference type="Proteomes" id="UP000287388"/>
    </source>
</evidence>
<proteinExistence type="predicted"/>
<keyword evidence="1" id="KW-0732">Signal</keyword>
<protein>
    <submittedName>
        <fullName evidence="2">Nuclease</fullName>
    </submittedName>
</protein>
<dbReference type="SUPFAM" id="SSF50199">
    <property type="entry name" value="Staphylococcal nuclease"/>
    <property type="match status" value="1"/>
</dbReference>
<evidence type="ECO:0000256" key="1">
    <source>
        <dbReference type="SAM" id="SignalP"/>
    </source>
</evidence>
<keyword evidence="5" id="KW-1185">Reference proteome</keyword>
<dbReference type="Proteomes" id="UP000287388">
    <property type="component" value="Chromosome"/>
</dbReference>
<dbReference type="EMBL" id="CP066026">
    <property type="protein sequence ID" value="QQB87988.1"/>
    <property type="molecule type" value="Genomic_DNA"/>
</dbReference>
<dbReference type="Proteomes" id="UP000596117">
    <property type="component" value="Chromosome"/>
</dbReference>
<sequence>MLSLQRRIAGPSILALGALILLLAPTPARADPCEGRLPTRPGEQFSGTVRYVGDGDGLCVGNSANPDGWIEVRLGDFDAPELQAPDGRRAKALLEQVAFGQAVTCEAQRGRSGRVIVFDRVIAVCRVRGRPIGDLLRALDAPAGGN</sequence>
<feature type="chain" id="PRO_5018980848" evidence="1">
    <location>
        <begin position="31"/>
        <end position="146"/>
    </location>
</feature>
<dbReference type="InterPro" id="IPR035437">
    <property type="entry name" value="SNase_OB-fold_sf"/>
</dbReference>
<evidence type="ECO:0000313" key="3">
    <source>
        <dbReference type="EMBL" id="QQB87988.1"/>
    </source>
</evidence>
<gene>
    <name evidence="2" type="ORF">EQG53_09845</name>
    <name evidence="3" type="ORF">I6H83_12600</name>
</gene>
<feature type="signal peptide" evidence="1">
    <location>
        <begin position="1"/>
        <end position="30"/>
    </location>
</feature>
<dbReference type="Gene3D" id="2.40.50.90">
    <property type="match status" value="1"/>
</dbReference>
<name>A0A410NXN1_BREDI</name>
<dbReference type="EMBL" id="CP035093">
    <property type="protein sequence ID" value="QAT14632.1"/>
    <property type="molecule type" value="Genomic_DNA"/>
</dbReference>
<reference evidence="3 5" key="2">
    <citation type="submission" date="2020-12" db="EMBL/GenBank/DDBJ databases">
        <title>FDA dAtabase for Regulatory Grade micrObial Sequences (FDA-ARGOS): Supporting development and validation of Infectious Disease Dx tests.</title>
        <authorList>
            <person name="Kerrigan L."/>
            <person name="Long C."/>
            <person name="Tallon L."/>
            <person name="Sadzewicz L."/>
            <person name="Zhao X."/>
            <person name="Boylan J."/>
            <person name="Ott S."/>
            <person name="Bowen H."/>
            <person name="Vavikolanu K."/>
            <person name="Mehta A."/>
            <person name="Aluvathingal J."/>
            <person name="Nadendla S."/>
            <person name="Yan Y."/>
            <person name="Sichtig H."/>
        </authorList>
    </citation>
    <scope>NUCLEOTIDE SEQUENCE [LARGE SCALE GENOMIC DNA]</scope>
    <source>
        <strain evidence="3 5">FDAARGOS_1026</strain>
    </source>
</reference>
<dbReference type="KEGG" id="bdm:EQG53_09845"/>
<dbReference type="AlphaFoldDB" id="A0A410NXN1"/>
<reference evidence="2 4" key="1">
    <citation type="submission" date="2019-01" db="EMBL/GenBank/DDBJ databases">
        <title>Brevundimonas diminuta Genome sequencing and assembly.</title>
        <authorList>
            <person name="Chen H."/>
        </authorList>
    </citation>
    <scope>NUCLEOTIDE SEQUENCE [LARGE SCALE GENOMIC DNA]</scope>
    <source>
        <strain evidence="2">ATCC</strain>
        <strain evidence="4">ATCC(B) 19146</strain>
    </source>
</reference>
<evidence type="ECO:0000313" key="5">
    <source>
        <dbReference type="Proteomes" id="UP000596117"/>
    </source>
</evidence>
<organism evidence="2 4">
    <name type="scientific">Brevundimonas diminuta</name>
    <name type="common">Pseudomonas diminuta</name>
    <dbReference type="NCBI Taxonomy" id="293"/>
    <lineage>
        <taxon>Bacteria</taxon>
        <taxon>Pseudomonadati</taxon>
        <taxon>Pseudomonadota</taxon>
        <taxon>Alphaproteobacteria</taxon>
        <taxon>Caulobacterales</taxon>
        <taxon>Caulobacteraceae</taxon>
        <taxon>Brevundimonas</taxon>
    </lineage>
</organism>
<dbReference type="RefSeq" id="WP_128719859.1">
    <property type="nucleotide sequence ID" value="NZ_BJNC01000005.1"/>
</dbReference>
<accession>A0A410NXN1</accession>
<evidence type="ECO:0000313" key="2">
    <source>
        <dbReference type="EMBL" id="QAT14632.1"/>
    </source>
</evidence>